<dbReference type="Proteomes" id="UP001151760">
    <property type="component" value="Unassembled WGS sequence"/>
</dbReference>
<protein>
    <recommendedName>
        <fullName evidence="1">Tf2-1-like SH3-like domain-containing protein</fullName>
    </recommendedName>
</protein>
<accession>A0ABQ5EIM7</accession>
<evidence type="ECO:0000313" key="3">
    <source>
        <dbReference type="Proteomes" id="UP001151760"/>
    </source>
</evidence>
<name>A0ABQ5EIM7_9ASTR</name>
<keyword evidence="3" id="KW-1185">Reference proteome</keyword>
<dbReference type="InterPro" id="IPR056924">
    <property type="entry name" value="SH3_Tf2-1"/>
</dbReference>
<organism evidence="2 3">
    <name type="scientific">Tanacetum coccineum</name>
    <dbReference type="NCBI Taxonomy" id="301880"/>
    <lineage>
        <taxon>Eukaryota</taxon>
        <taxon>Viridiplantae</taxon>
        <taxon>Streptophyta</taxon>
        <taxon>Embryophyta</taxon>
        <taxon>Tracheophyta</taxon>
        <taxon>Spermatophyta</taxon>
        <taxon>Magnoliopsida</taxon>
        <taxon>eudicotyledons</taxon>
        <taxon>Gunneridae</taxon>
        <taxon>Pentapetalae</taxon>
        <taxon>asterids</taxon>
        <taxon>campanulids</taxon>
        <taxon>Asterales</taxon>
        <taxon>Asteraceae</taxon>
        <taxon>Asteroideae</taxon>
        <taxon>Anthemideae</taxon>
        <taxon>Anthemidinae</taxon>
        <taxon>Tanacetum</taxon>
    </lineage>
</organism>
<reference evidence="2" key="2">
    <citation type="submission" date="2022-01" db="EMBL/GenBank/DDBJ databases">
        <authorList>
            <person name="Yamashiro T."/>
            <person name="Shiraishi A."/>
            <person name="Satake H."/>
            <person name="Nakayama K."/>
        </authorList>
    </citation>
    <scope>NUCLEOTIDE SEQUENCE</scope>
</reference>
<comment type="caution">
    <text evidence="2">The sequence shown here is derived from an EMBL/GenBank/DDBJ whole genome shotgun (WGS) entry which is preliminary data.</text>
</comment>
<evidence type="ECO:0000259" key="1">
    <source>
        <dbReference type="Pfam" id="PF24626"/>
    </source>
</evidence>
<feature type="domain" description="Tf2-1-like SH3-like" evidence="1">
    <location>
        <begin position="42"/>
        <end position="89"/>
    </location>
</feature>
<dbReference type="PANTHER" id="PTHR46148">
    <property type="entry name" value="CHROMO DOMAIN-CONTAINING PROTEIN"/>
    <property type="match status" value="1"/>
</dbReference>
<sequence>MIEVTNEKVASAREKLKEARHVQRVTPTVCIAERLEFQLGVHVFLKVSPTRGVRRFGIKGKLSPRFIGLFEILDRVGEVSYRLALPPSYLMSCAGVEDRRVGVLASGGRLGCDVVVRTNQLLVSIFQSILRDASSLRHALKEHKRHEIYRCAGGELDEVTSGTNKQYGPLKSYNIIGNSARWQSLALVF</sequence>
<dbReference type="Pfam" id="PF24626">
    <property type="entry name" value="SH3_Tf2-1"/>
    <property type="match status" value="1"/>
</dbReference>
<evidence type="ECO:0000313" key="2">
    <source>
        <dbReference type="EMBL" id="GJT50648.1"/>
    </source>
</evidence>
<proteinExistence type="predicted"/>
<gene>
    <name evidence="2" type="ORF">Tco_0976805</name>
</gene>
<dbReference type="EMBL" id="BQNB010016339">
    <property type="protein sequence ID" value="GJT50648.1"/>
    <property type="molecule type" value="Genomic_DNA"/>
</dbReference>
<dbReference type="PANTHER" id="PTHR46148:SF57">
    <property type="entry name" value="OS12G0499874 PROTEIN"/>
    <property type="match status" value="1"/>
</dbReference>
<reference evidence="2" key="1">
    <citation type="journal article" date="2022" name="Int. J. Mol. Sci.">
        <title>Draft Genome of Tanacetum Coccineum: Genomic Comparison of Closely Related Tanacetum-Family Plants.</title>
        <authorList>
            <person name="Yamashiro T."/>
            <person name="Shiraishi A."/>
            <person name="Nakayama K."/>
            <person name="Satake H."/>
        </authorList>
    </citation>
    <scope>NUCLEOTIDE SEQUENCE</scope>
</reference>